<gene>
    <name evidence="1" type="ORF">WN944_014161</name>
</gene>
<evidence type="ECO:0000313" key="1">
    <source>
        <dbReference type="EMBL" id="KAK9198974.1"/>
    </source>
</evidence>
<dbReference type="EMBL" id="JBCGBO010000005">
    <property type="protein sequence ID" value="KAK9198974.1"/>
    <property type="molecule type" value="Genomic_DNA"/>
</dbReference>
<protein>
    <submittedName>
        <fullName evidence="1">Uncharacterized protein</fullName>
    </submittedName>
</protein>
<dbReference type="AlphaFoldDB" id="A0AAP0M6D6"/>
<accession>A0AAP0M6D6</accession>
<comment type="caution">
    <text evidence="1">The sequence shown here is derived from an EMBL/GenBank/DDBJ whole genome shotgun (WGS) entry which is preliminary data.</text>
</comment>
<proteinExistence type="predicted"/>
<evidence type="ECO:0000313" key="2">
    <source>
        <dbReference type="Proteomes" id="UP001428341"/>
    </source>
</evidence>
<dbReference type="Proteomes" id="UP001428341">
    <property type="component" value="Unassembled WGS sequence"/>
</dbReference>
<keyword evidence="2" id="KW-1185">Reference proteome</keyword>
<name>A0AAP0M6D6_9ROSI</name>
<sequence length="62" mass="7251">MRKRDKLLFVREPFLGPWTALAEVLLQDMLAKMRMVTFLKHPEKVLILTLHEMILMGKEAGD</sequence>
<reference evidence="1 2" key="1">
    <citation type="submission" date="2024-05" db="EMBL/GenBank/DDBJ databases">
        <title>Haplotype-resolved chromosome-level genome assembly of Huyou (Citrus changshanensis).</title>
        <authorList>
            <person name="Miao C."/>
            <person name="Chen W."/>
            <person name="Wu Y."/>
            <person name="Wang L."/>
            <person name="Zhao S."/>
            <person name="Grierson D."/>
            <person name="Xu C."/>
            <person name="Chen K."/>
        </authorList>
    </citation>
    <scope>NUCLEOTIDE SEQUENCE [LARGE SCALE GENOMIC DNA]</scope>
    <source>
        <strain evidence="1">01-14</strain>
        <tissue evidence="1">Leaf</tissue>
    </source>
</reference>
<organism evidence="1 2">
    <name type="scientific">Citrus x changshan-huyou</name>
    <dbReference type="NCBI Taxonomy" id="2935761"/>
    <lineage>
        <taxon>Eukaryota</taxon>
        <taxon>Viridiplantae</taxon>
        <taxon>Streptophyta</taxon>
        <taxon>Embryophyta</taxon>
        <taxon>Tracheophyta</taxon>
        <taxon>Spermatophyta</taxon>
        <taxon>Magnoliopsida</taxon>
        <taxon>eudicotyledons</taxon>
        <taxon>Gunneridae</taxon>
        <taxon>Pentapetalae</taxon>
        <taxon>rosids</taxon>
        <taxon>malvids</taxon>
        <taxon>Sapindales</taxon>
        <taxon>Rutaceae</taxon>
        <taxon>Aurantioideae</taxon>
        <taxon>Citrus</taxon>
    </lineage>
</organism>